<proteinExistence type="predicted"/>
<sequence length="93" mass="10974">MFKQIIGFAIRFKYVKKKASSKGEIEITYYYIFLCLKIVLQPMSKSKCEKDLGIPEVDSRRINYSLNTKSDSPIYELWRNSYCLTHKIIKPVN</sequence>
<protein>
    <submittedName>
        <fullName evidence="1">Uncharacterized protein</fullName>
    </submittedName>
</protein>
<reference evidence="1 2" key="1">
    <citation type="journal article" date="2018" name="Sci. Rep.">
        <title>Genomic signatures of local adaptation to the degree of environmental predictability in rotifers.</title>
        <authorList>
            <person name="Franch-Gras L."/>
            <person name="Hahn C."/>
            <person name="Garcia-Roger E.M."/>
            <person name="Carmona M.J."/>
            <person name="Serra M."/>
            <person name="Gomez A."/>
        </authorList>
    </citation>
    <scope>NUCLEOTIDE SEQUENCE [LARGE SCALE GENOMIC DNA]</scope>
    <source>
        <strain evidence="1">HYR1</strain>
    </source>
</reference>
<keyword evidence="2" id="KW-1185">Reference proteome</keyword>
<dbReference type="EMBL" id="REGN01003299">
    <property type="protein sequence ID" value="RNA23377.1"/>
    <property type="molecule type" value="Genomic_DNA"/>
</dbReference>
<evidence type="ECO:0000313" key="1">
    <source>
        <dbReference type="EMBL" id="RNA23377.1"/>
    </source>
</evidence>
<organism evidence="1 2">
    <name type="scientific">Brachionus plicatilis</name>
    <name type="common">Marine rotifer</name>
    <name type="synonym">Brachionus muelleri</name>
    <dbReference type="NCBI Taxonomy" id="10195"/>
    <lineage>
        <taxon>Eukaryota</taxon>
        <taxon>Metazoa</taxon>
        <taxon>Spiralia</taxon>
        <taxon>Gnathifera</taxon>
        <taxon>Rotifera</taxon>
        <taxon>Eurotatoria</taxon>
        <taxon>Monogononta</taxon>
        <taxon>Pseudotrocha</taxon>
        <taxon>Ploima</taxon>
        <taxon>Brachionidae</taxon>
        <taxon>Brachionus</taxon>
    </lineage>
</organism>
<gene>
    <name evidence="1" type="ORF">BpHYR1_015662</name>
</gene>
<name>A0A3M7RJ13_BRAPC</name>
<accession>A0A3M7RJ13</accession>
<dbReference type="AlphaFoldDB" id="A0A3M7RJ13"/>
<evidence type="ECO:0000313" key="2">
    <source>
        <dbReference type="Proteomes" id="UP000276133"/>
    </source>
</evidence>
<comment type="caution">
    <text evidence="1">The sequence shown here is derived from an EMBL/GenBank/DDBJ whole genome shotgun (WGS) entry which is preliminary data.</text>
</comment>
<dbReference type="Proteomes" id="UP000276133">
    <property type="component" value="Unassembled WGS sequence"/>
</dbReference>